<dbReference type="EMBL" id="JAMQYH010000005">
    <property type="protein sequence ID" value="KAJ1686461.1"/>
    <property type="molecule type" value="Genomic_DNA"/>
</dbReference>
<evidence type="ECO:0000313" key="2">
    <source>
        <dbReference type="EMBL" id="KAJ1686461.1"/>
    </source>
</evidence>
<comment type="caution">
    <text evidence="2">The sequence shown here is derived from an EMBL/GenBank/DDBJ whole genome shotgun (WGS) entry which is preliminary data.</text>
</comment>
<dbReference type="Proteomes" id="UP001151287">
    <property type="component" value="Unassembled WGS sequence"/>
</dbReference>
<organism evidence="2 3">
    <name type="scientific">Rhynchospora breviuscula</name>
    <dbReference type="NCBI Taxonomy" id="2022672"/>
    <lineage>
        <taxon>Eukaryota</taxon>
        <taxon>Viridiplantae</taxon>
        <taxon>Streptophyta</taxon>
        <taxon>Embryophyta</taxon>
        <taxon>Tracheophyta</taxon>
        <taxon>Spermatophyta</taxon>
        <taxon>Magnoliopsida</taxon>
        <taxon>Liliopsida</taxon>
        <taxon>Poales</taxon>
        <taxon>Cyperaceae</taxon>
        <taxon>Cyperoideae</taxon>
        <taxon>Rhynchosporeae</taxon>
        <taxon>Rhynchospora</taxon>
    </lineage>
</organism>
<evidence type="ECO:0000313" key="3">
    <source>
        <dbReference type="Proteomes" id="UP001151287"/>
    </source>
</evidence>
<dbReference type="PANTHER" id="PTHR33649:SF4">
    <property type="entry name" value="PAR1 PROTEIN"/>
    <property type="match status" value="1"/>
</dbReference>
<keyword evidence="3" id="KW-1185">Reference proteome</keyword>
<feature type="signal peptide" evidence="1">
    <location>
        <begin position="1"/>
        <end position="25"/>
    </location>
</feature>
<reference evidence="2" key="1">
    <citation type="journal article" date="2022" name="Cell">
        <title>Repeat-based holocentromeres influence genome architecture and karyotype evolution.</title>
        <authorList>
            <person name="Hofstatter P.G."/>
            <person name="Thangavel G."/>
            <person name="Lux T."/>
            <person name="Neumann P."/>
            <person name="Vondrak T."/>
            <person name="Novak P."/>
            <person name="Zhang M."/>
            <person name="Costa L."/>
            <person name="Castellani M."/>
            <person name="Scott A."/>
            <person name="Toegelov H."/>
            <person name="Fuchs J."/>
            <person name="Mata-Sucre Y."/>
            <person name="Dias Y."/>
            <person name="Vanzela A.L.L."/>
            <person name="Huettel B."/>
            <person name="Almeida C.C.S."/>
            <person name="Simkova H."/>
            <person name="Souza G."/>
            <person name="Pedrosa-Harand A."/>
            <person name="Macas J."/>
            <person name="Mayer K.F.X."/>
            <person name="Houben A."/>
            <person name="Marques A."/>
        </authorList>
    </citation>
    <scope>NUCLEOTIDE SEQUENCE</scope>
    <source>
        <strain evidence="2">RhyBre1mFocal</strain>
    </source>
</reference>
<dbReference type="PANTHER" id="PTHR33649">
    <property type="entry name" value="PAR1 PROTEIN"/>
    <property type="match status" value="1"/>
</dbReference>
<evidence type="ECO:0000256" key="1">
    <source>
        <dbReference type="SAM" id="SignalP"/>
    </source>
</evidence>
<dbReference type="OrthoDB" id="772928at2759"/>
<dbReference type="AlphaFoldDB" id="A0A9Q0C386"/>
<protein>
    <recommendedName>
        <fullName evidence="4">PAR1 protein</fullName>
    </recommendedName>
</protein>
<accession>A0A9Q0C386</accession>
<evidence type="ECO:0008006" key="4">
    <source>
        <dbReference type="Google" id="ProtNLM"/>
    </source>
</evidence>
<feature type="chain" id="PRO_5040240086" description="PAR1 protein" evidence="1">
    <location>
        <begin position="26"/>
        <end position="170"/>
    </location>
</feature>
<gene>
    <name evidence="2" type="ORF">LUZ63_017851</name>
</gene>
<dbReference type="InterPro" id="IPR009489">
    <property type="entry name" value="PAR1"/>
</dbReference>
<name>A0A9Q0C386_9POAL</name>
<proteinExistence type="predicted"/>
<keyword evidence="1" id="KW-0732">Signal</keyword>
<sequence length="170" mass="18397">MASSSLIVTLCLLATFSVLLPSAFANVICEELSNDLCAFSISSSGKRCLLESNSQGGLTKYLCRTSEVVVPDMADWIETDECVHMCGLDRNTVGFSSDALLEWSFREKLCSDNCYNTCPNIVNLYSDLAAGEGASLPEMCKAVKGSRDRMMLELKSEGTPRSIAPAPAHH</sequence>
<dbReference type="Pfam" id="PF06521">
    <property type="entry name" value="PAR1"/>
    <property type="match status" value="1"/>
</dbReference>